<organism evidence="2 3">
    <name type="scientific">Labedella populi</name>
    <dbReference type="NCBI Taxonomy" id="2498850"/>
    <lineage>
        <taxon>Bacteria</taxon>
        <taxon>Bacillati</taxon>
        <taxon>Actinomycetota</taxon>
        <taxon>Actinomycetes</taxon>
        <taxon>Micrococcales</taxon>
        <taxon>Microbacteriaceae</taxon>
        <taxon>Labedella</taxon>
    </lineage>
</organism>
<dbReference type="AlphaFoldDB" id="A0A3S3ZGV5"/>
<gene>
    <name evidence="2" type="ORF">ELQ92_13125</name>
</gene>
<accession>A0A3S3ZGV5</accession>
<evidence type="ECO:0000313" key="3">
    <source>
        <dbReference type="Proteomes" id="UP000288603"/>
    </source>
</evidence>
<dbReference type="Proteomes" id="UP000288603">
    <property type="component" value="Unassembled WGS sequence"/>
</dbReference>
<comment type="caution">
    <text evidence="2">The sequence shown here is derived from an EMBL/GenBank/DDBJ whole genome shotgun (WGS) entry which is preliminary data.</text>
</comment>
<dbReference type="EMBL" id="RZNC01000005">
    <property type="protein sequence ID" value="RWZ59205.1"/>
    <property type="molecule type" value="Genomic_DNA"/>
</dbReference>
<sequence>MVRARILVDPHEPGTRPLAEVLADGIRRGGVFAHVCEDDVMPWVAETKPCGGDELVVAARAATPRASTGGTAGTDDTASTTVDAALCPARAPTAPPRPPGRRPAGVLLLPRAMFSGNEQDGARRWGESLAMTARAYVATRSLGGSDREDVRPCARDHAARRLPE</sequence>
<feature type="compositionally biased region" description="Basic and acidic residues" evidence="1">
    <location>
        <begin position="145"/>
        <end position="164"/>
    </location>
</feature>
<proteinExistence type="predicted"/>
<feature type="region of interest" description="Disordered" evidence="1">
    <location>
        <begin position="140"/>
        <end position="164"/>
    </location>
</feature>
<protein>
    <submittedName>
        <fullName evidence="2">Uncharacterized protein</fullName>
    </submittedName>
</protein>
<keyword evidence="3" id="KW-1185">Reference proteome</keyword>
<reference evidence="2 3" key="1">
    <citation type="submission" date="2018-12" db="EMBL/GenBank/DDBJ databases">
        <authorList>
            <person name="Li F."/>
        </authorList>
    </citation>
    <scope>NUCLEOTIDE SEQUENCE [LARGE SCALE GENOMIC DNA]</scope>
    <source>
        <strain evidence="2 3">8H24J-4-2</strain>
    </source>
</reference>
<evidence type="ECO:0000256" key="1">
    <source>
        <dbReference type="SAM" id="MobiDB-lite"/>
    </source>
</evidence>
<name>A0A3S3ZGV5_9MICO</name>
<dbReference type="RefSeq" id="WP_128499728.1">
    <property type="nucleotide sequence ID" value="NZ_RZNC01000005.1"/>
</dbReference>
<evidence type="ECO:0000313" key="2">
    <source>
        <dbReference type="EMBL" id="RWZ59205.1"/>
    </source>
</evidence>